<proteinExistence type="predicted"/>
<evidence type="ECO:0000256" key="1">
    <source>
        <dbReference type="ARBA" id="ARBA00022676"/>
    </source>
</evidence>
<feature type="domain" description="Glycosyltransferase family 28 N-terminal" evidence="3">
    <location>
        <begin position="17"/>
        <end position="76"/>
    </location>
</feature>
<dbReference type="EMBL" id="UINC01000431">
    <property type="protein sequence ID" value="SUZ55158.1"/>
    <property type="molecule type" value="Genomic_DNA"/>
</dbReference>
<evidence type="ECO:0000259" key="4">
    <source>
        <dbReference type="Pfam" id="PF04101"/>
    </source>
</evidence>
<dbReference type="AlphaFoldDB" id="A0A381NMW6"/>
<dbReference type="Pfam" id="PF04101">
    <property type="entry name" value="Glyco_tran_28_C"/>
    <property type="match status" value="1"/>
</dbReference>
<sequence length="316" mass="35430">MTFFDPINYQNFYKTIFKHDAEVINFLKDFEPDLVIGMGGYPSLSICSAVDRSDKTVVVIHEQNAKAGLVNRMLSYWKALGVIEGLPNGFGRITKFFVDDCVFLGNPVRQEIVDTRKLPREFPDNSKKPRILIVGGSQGARSINNTVPKAMHLLSQKIDLEIRHDTGKADYKEIKKIYEELNINATVSEFINDISEAYGWSDLVIARAGALTVSELSAVGLPSILIPYPHATDNHQFYNAKFLVDKQAAEMILDQDLDPDKLAIKVESFLLEKDKLKNASIAAYDKTFVLATEKISDYCIRIIEKGPIVLSSESPH</sequence>
<dbReference type="SUPFAM" id="SSF53756">
    <property type="entry name" value="UDP-Glycosyltransferase/glycogen phosphorylase"/>
    <property type="match status" value="1"/>
</dbReference>
<dbReference type="GO" id="GO:0005975">
    <property type="term" value="P:carbohydrate metabolic process"/>
    <property type="evidence" value="ECO:0007669"/>
    <property type="project" value="InterPro"/>
</dbReference>
<accession>A0A381NMW6</accession>
<keyword evidence="2" id="KW-0808">Transferase</keyword>
<keyword evidence="1" id="KW-0328">Glycosyltransferase</keyword>
<evidence type="ECO:0000313" key="5">
    <source>
        <dbReference type="EMBL" id="SUZ55158.1"/>
    </source>
</evidence>
<dbReference type="PANTHER" id="PTHR21015:SF22">
    <property type="entry name" value="GLYCOSYLTRANSFERASE"/>
    <property type="match status" value="1"/>
</dbReference>
<name>A0A381NMW6_9ZZZZ</name>
<protein>
    <recommendedName>
        <fullName evidence="6">Glycosyl transferase family 28 C-terminal domain-containing protein</fullName>
    </recommendedName>
</protein>
<evidence type="ECO:0000256" key="2">
    <source>
        <dbReference type="ARBA" id="ARBA00022679"/>
    </source>
</evidence>
<dbReference type="Pfam" id="PF03033">
    <property type="entry name" value="Glyco_transf_28"/>
    <property type="match status" value="1"/>
</dbReference>
<reference evidence="5" key="1">
    <citation type="submission" date="2018-05" db="EMBL/GenBank/DDBJ databases">
        <authorList>
            <person name="Lanie J.A."/>
            <person name="Ng W.-L."/>
            <person name="Kazmierczak K.M."/>
            <person name="Andrzejewski T.M."/>
            <person name="Davidsen T.M."/>
            <person name="Wayne K.J."/>
            <person name="Tettelin H."/>
            <person name="Glass J.I."/>
            <person name="Rusch D."/>
            <person name="Podicherti R."/>
            <person name="Tsui H.-C.T."/>
            <person name="Winkler M.E."/>
        </authorList>
    </citation>
    <scope>NUCLEOTIDE SEQUENCE</scope>
</reference>
<evidence type="ECO:0000259" key="3">
    <source>
        <dbReference type="Pfam" id="PF03033"/>
    </source>
</evidence>
<gene>
    <name evidence="5" type="ORF">METZ01_LOCUS8012</name>
</gene>
<feature type="domain" description="Glycosyl transferase family 28 C-terminal" evidence="4">
    <location>
        <begin position="131"/>
        <end position="289"/>
    </location>
</feature>
<organism evidence="5">
    <name type="scientific">marine metagenome</name>
    <dbReference type="NCBI Taxonomy" id="408172"/>
    <lineage>
        <taxon>unclassified sequences</taxon>
        <taxon>metagenomes</taxon>
        <taxon>ecological metagenomes</taxon>
    </lineage>
</organism>
<dbReference type="GO" id="GO:0016758">
    <property type="term" value="F:hexosyltransferase activity"/>
    <property type="evidence" value="ECO:0007669"/>
    <property type="project" value="InterPro"/>
</dbReference>
<dbReference type="InterPro" id="IPR007235">
    <property type="entry name" value="Glyco_trans_28_C"/>
</dbReference>
<evidence type="ECO:0008006" key="6">
    <source>
        <dbReference type="Google" id="ProtNLM"/>
    </source>
</evidence>
<dbReference type="CDD" id="cd03785">
    <property type="entry name" value="GT28_MurG"/>
    <property type="match status" value="1"/>
</dbReference>
<dbReference type="Gene3D" id="3.40.50.2000">
    <property type="entry name" value="Glycogen Phosphorylase B"/>
    <property type="match status" value="2"/>
</dbReference>
<dbReference type="InterPro" id="IPR004276">
    <property type="entry name" value="GlycoTrans_28_N"/>
</dbReference>
<dbReference type="PANTHER" id="PTHR21015">
    <property type="entry name" value="UDP-N-ACETYLGLUCOSAMINE--N-ACETYLMURAMYL-(PENTAPEPTIDE) PYROPHOSPHORYL-UNDECAPRENOL N-ACETYLGLUCOSAMINE TRANSFERASE 1"/>
    <property type="match status" value="1"/>
</dbReference>